<evidence type="ECO:0000256" key="5">
    <source>
        <dbReference type="RuleBase" id="RU363122"/>
    </source>
</evidence>
<reference evidence="8" key="2">
    <citation type="submission" date="2020-05" db="UniProtKB">
        <authorList>
            <consortium name="EnsemblMetazoa"/>
        </authorList>
    </citation>
    <scope>IDENTIFICATION</scope>
    <source>
        <strain evidence="8">wikel</strain>
    </source>
</reference>
<dbReference type="GO" id="GO:0032588">
    <property type="term" value="C:trans-Golgi network membrane"/>
    <property type="evidence" value="ECO:0000318"/>
    <property type="project" value="GO_Central"/>
</dbReference>
<dbReference type="EMBL" id="ABJB011041138">
    <property type="status" value="NOT_ANNOTATED_CDS"/>
    <property type="molecule type" value="Genomic_DNA"/>
</dbReference>
<evidence type="ECO:0000256" key="4">
    <source>
        <dbReference type="ARBA" id="ARBA00023136"/>
    </source>
</evidence>
<dbReference type="OMA" id="IYFFQTI"/>
<proteinExistence type="evidence at protein level"/>
<dbReference type="GO" id="GO:0055038">
    <property type="term" value="C:recycling endosome membrane"/>
    <property type="evidence" value="ECO:0000318"/>
    <property type="project" value="GO_Central"/>
</dbReference>
<keyword evidence="2 5" id="KW-0812">Transmembrane</keyword>
<accession>B7PH82</accession>
<dbReference type="GO" id="GO:0015031">
    <property type="term" value="P:protein transport"/>
    <property type="evidence" value="ECO:0007669"/>
    <property type="project" value="InterPro"/>
</dbReference>
<reference evidence="7 9" key="1">
    <citation type="submission" date="2008-03" db="EMBL/GenBank/DDBJ databases">
        <title>Annotation of Ixodes scapularis.</title>
        <authorList>
            <consortium name="Ixodes scapularis Genome Project Consortium"/>
            <person name="Caler E."/>
            <person name="Hannick L.I."/>
            <person name="Bidwell S."/>
            <person name="Joardar V."/>
            <person name="Thiagarajan M."/>
            <person name="Amedeo P."/>
            <person name="Galinsky K.J."/>
            <person name="Schobel S."/>
            <person name="Inman J."/>
            <person name="Hostetler J."/>
            <person name="Miller J."/>
            <person name="Hammond M."/>
            <person name="Megy K."/>
            <person name="Lawson D."/>
            <person name="Kodira C."/>
            <person name="Sutton G."/>
            <person name="Meyer J."/>
            <person name="Hill C.A."/>
            <person name="Birren B."/>
            <person name="Nene V."/>
            <person name="Collins F."/>
            <person name="Alarcon-Chaidez F."/>
            <person name="Wikel S."/>
            <person name="Strausberg R."/>
        </authorList>
    </citation>
    <scope>NUCLEOTIDE SEQUENCE [LARGE SCALE GENOMIC DNA]</scope>
    <source>
        <strain evidence="9">Wikel</strain>
        <strain evidence="7">Wikel colony</strain>
    </source>
</reference>
<keyword evidence="9" id="KW-1185">Reference proteome</keyword>
<evidence type="ECO:0000256" key="3">
    <source>
        <dbReference type="ARBA" id="ARBA00022989"/>
    </source>
</evidence>
<keyword evidence="10" id="KW-1267">Proteomics identification</keyword>
<dbReference type="OrthoDB" id="242866at2759"/>
<dbReference type="FunCoup" id="B7PH82">
    <property type="interactions" value="611"/>
</dbReference>
<comment type="similarity">
    <text evidence="5">Belongs to the SCAMP family.</text>
</comment>
<feature type="compositionally biased region" description="Low complexity" evidence="6">
    <location>
        <begin position="74"/>
        <end position="94"/>
    </location>
</feature>
<evidence type="ECO:0007829" key="10">
    <source>
        <dbReference type="PeptideAtlas" id="B7PH82"/>
    </source>
</evidence>
<dbReference type="Pfam" id="PF04144">
    <property type="entry name" value="SCAMP"/>
    <property type="match status" value="1"/>
</dbReference>
<feature type="compositionally biased region" description="Polar residues" evidence="6">
    <location>
        <begin position="55"/>
        <end position="73"/>
    </location>
</feature>
<keyword evidence="4 5" id="KW-0472">Membrane</keyword>
<dbReference type="GO" id="GO:0006887">
    <property type="term" value="P:exocytosis"/>
    <property type="evidence" value="ECO:0000318"/>
    <property type="project" value="GO_Central"/>
</dbReference>
<comment type="subcellular location">
    <subcellularLocation>
        <location evidence="1 5">Membrane</location>
        <topology evidence="1 5">Multi-pass membrane protein</topology>
    </subcellularLocation>
</comment>
<dbReference type="InterPro" id="IPR007273">
    <property type="entry name" value="SCAMP"/>
</dbReference>
<feature type="transmembrane region" description="Helical" evidence="5">
    <location>
        <begin position="209"/>
        <end position="230"/>
    </location>
</feature>
<evidence type="ECO:0000313" key="7">
    <source>
        <dbReference type="EMBL" id="EEC05954.1"/>
    </source>
</evidence>
<keyword evidence="3 5" id="KW-1133">Transmembrane helix</keyword>
<dbReference type="STRING" id="6945.B7PH82"/>
<organism>
    <name type="scientific">Ixodes scapularis</name>
    <name type="common">Black-legged tick</name>
    <name type="synonym">Deer tick</name>
    <dbReference type="NCBI Taxonomy" id="6945"/>
    <lineage>
        <taxon>Eukaryota</taxon>
        <taxon>Metazoa</taxon>
        <taxon>Ecdysozoa</taxon>
        <taxon>Arthropoda</taxon>
        <taxon>Chelicerata</taxon>
        <taxon>Arachnida</taxon>
        <taxon>Acari</taxon>
        <taxon>Parasitiformes</taxon>
        <taxon>Ixodida</taxon>
        <taxon>Ixodoidea</taxon>
        <taxon>Ixodidae</taxon>
        <taxon>Ixodinae</taxon>
        <taxon>Ixodes</taxon>
    </lineage>
</organism>
<evidence type="ECO:0000256" key="2">
    <source>
        <dbReference type="ARBA" id="ARBA00022692"/>
    </source>
</evidence>
<dbReference type="InParanoid" id="B7PH82"/>
<dbReference type="PANTHER" id="PTHR10687:SF2">
    <property type="entry name" value="SECRETORY CARRIER-ASSOCIATED MEMBRANE PROTEIN"/>
    <property type="match status" value="1"/>
</dbReference>
<keyword evidence="5" id="KW-0813">Transport</keyword>
<dbReference type="Proteomes" id="UP000001555">
    <property type="component" value="Unassembled WGS sequence"/>
</dbReference>
<protein>
    <recommendedName>
        <fullName evidence="5">Secretory carrier-associated membrane protein</fullName>
        <shortName evidence="5">Secretory carrier membrane protein</shortName>
    </recommendedName>
</protein>
<dbReference type="PaxDb" id="6945-B7PH82"/>
<dbReference type="VEuPathDB" id="VectorBase:ISCW004504"/>
<feature type="transmembrane region" description="Helical" evidence="5">
    <location>
        <begin position="285"/>
        <end position="310"/>
    </location>
</feature>
<feature type="transmembrane region" description="Helical" evidence="5">
    <location>
        <begin position="181"/>
        <end position="203"/>
    </location>
</feature>
<gene>
    <name evidence="7" type="ORF">IscW_ISCW004504</name>
</gene>
<dbReference type="EnsemblMetazoa" id="ISCW004504-RA">
    <property type="protein sequence ID" value="ISCW004504-PA"/>
    <property type="gene ID" value="ISCW004504"/>
</dbReference>
<evidence type="ECO:0000256" key="6">
    <source>
        <dbReference type="SAM" id="MobiDB-lite"/>
    </source>
</evidence>
<name>B7PH82_IXOSC</name>
<evidence type="ECO:0000313" key="9">
    <source>
        <dbReference type="Proteomes" id="UP000001555"/>
    </source>
</evidence>
<sequence length="364" mass="39825">MSGLDSNPFADPHTVTTSPFADPAVTQVTSRSQQAQSGLGLEDYNPFADQPQPPATNQAPSSVPQYRQPATATQAAVSPPVRQQQQQPAMMQPVSEPPPAYSPTGAQSSISTAELQKRQEELEKKAAELQAREEALRNTAYNARANNWPPLPQKCCVAPCFYQDIGVDIPLEFQKIVRTMYYLWIFYAIVLIFNFLGGLALLLKEGQATVFGFSLLYMVLFAPLSFLCWFRPLYKAFRADSSFNFMVFFFVFFVQLIISVIYAVGIGATGACGFVVAIDAFTKSIPLGIFLTLVATAHAVNAAWSGIMLLRVHRLYRGTGASFAKAQQEFTAGVLRNEHVQGAAANVAAEAARTAVNQNLGNRY</sequence>
<dbReference type="HOGENOM" id="CLU_066546_0_0_1"/>
<evidence type="ECO:0000256" key="1">
    <source>
        <dbReference type="ARBA" id="ARBA00004141"/>
    </source>
</evidence>
<dbReference type="EMBL" id="DS711545">
    <property type="protein sequence ID" value="EEC05954.1"/>
    <property type="molecule type" value="Genomic_DNA"/>
</dbReference>
<feature type="transmembrane region" description="Helical" evidence="5">
    <location>
        <begin position="242"/>
        <end position="265"/>
    </location>
</feature>
<feature type="compositionally biased region" description="Polar residues" evidence="6">
    <location>
        <begin position="26"/>
        <end position="37"/>
    </location>
</feature>
<evidence type="ECO:0000313" key="8">
    <source>
        <dbReference type="EnsemblMetazoa" id="ISCW004504-PA"/>
    </source>
</evidence>
<dbReference type="PANTHER" id="PTHR10687">
    <property type="entry name" value="SECRETORY CARRIER-ASSOCIATED MEMBRANE PROTEIN SCAMP"/>
    <property type="match status" value="1"/>
</dbReference>
<feature type="compositionally biased region" description="Basic and acidic residues" evidence="6">
    <location>
        <begin position="115"/>
        <end position="124"/>
    </location>
</feature>
<feature type="region of interest" description="Disordered" evidence="6">
    <location>
        <begin position="1"/>
        <end position="124"/>
    </location>
</feature>
<dbReference type="VEuPathDB" id="VectorBase:ISCI004504"/>
<dbReference type="AlphaFoldDB" id="B7PH82"/>
<dbReference type="VEuPathDB" id="VectorBase:ISCP_002209"/>